<protein>
    <submittedName>
        <fullName evidence="1">Uncharacterized protein</fullName>
    </submittedName>
</protein>
<name>A0ABR1VND1_9PEZI</name>
<proteinExistence type="predicted"/>
<accession>A0ABR1VND1</accession>
<dbReference type="Proteomes" id="UP001446871">
    <property type="component" value="Unassembled WGS sequence"/>
</dbReference>
<reference evidence="1 2" key="1">
    <citation type="submission" date="2023-01" db="EMBL/GenBank/DDBJ databases">
        <title>Analysis of 21 Apiospora genomes using comparative genomics revels a genus with tremendous synthesis potential of carbohydrate active enzymes and secondary metabolites.</title>
        <authorList>
            <person name="Sorensen T."/>
        </authorList>
    </citation>
    <scope>NUCLEOTIDE SEQUENCE [LARGE SCALE GENOMIC DNA]</scope>
    <source>
        <strain evidence="1 2">CBS 83171</strain>
    </source>
</reference>
<sequence length="127" mass="14504">MGRGINYVQLQTDFRYRVAISLKSISRRPGHPRDKSLYHLRARYPSRKGALYKKRAATLWKELVSCGQYNRELLPRTWALGRLGELGANALQPVECGPGLETYAYYVMSSLPCNIILVWYTDHTSGP</sequence>
<dbReference type="EMBL" id="JAQQWM010000003">
    <property type="protein sequence ID" value="KAK8072759.1"/>
    <property type="molecule type" value="Genomic_DNA"/>
</dbReference>
<organism evidence="1 2">
    <name type="scientific">Apiospora saccharicola</name>
    <dbReference type="NCBI Taxonomy" id="335842"/>
    <lineage>
        <taxon>Eukaryota</taxon>
        <taxon>Fungi</taxon>
        <taxon>Dikarya</taxon>
        <taxon>Ascomycota</taxon>
        <taxon>Pezizomycotina</taxon>
        <taxon>Sordariomycetes</taxon>
        <taxon>Xylariomycetidae</taxon>
        <taxon>Amphisphaeriales</taxon>
        <taxon>Apiosporaceae</taxon>
        <taxon>Apiospora</taxon>
    </lineage>
</organism>
<evidence type="ECO:0000313" key="1">
    <source>
        <dbReference type="EMBL" id="KAK8072759.1"/>
    </source>
</evidence>
<comment type="caution">
    <text evidence="1">The sequence shown here is derived from an EMBL/GenBank/DDBJ whole genome shotgun (WGS) entry which is preliminary data.</text>
</comment>
<evidence type="ECO:0000313" key="2">
    <source>
        <dbReference type="Proteomes" id="UP001446871"/>
    </source>
</evidence>
<keyword evidence="2" id="KW-1185">Reference proteome</keyword>
<gene>
    <name evidence="1" type="ORF">PG996_006107</name>
</gene>